<dbReference type="AlphaFoldDB" id="A0A1M5S592"/>
<reference evidence="2 3" key="1">
    <citation type="submission" date="2016-11" db="EMBL/GenBank/DDBJ databases">
        <authorList>
            <person name="Jaros S."/>
            <person name="Januszkiewicz K."/>
            <person name="Wedrychowicz H."/>
        </authorList>
    </citation>
    <scope>NUCLEOTIDE SEQUENCE [LARGE SCALE GENOMIC DNA]</scope>
    <source>
        <strain evidence="2 3">DSM 8605</strain>
    </source>
</reference>
<proteinExistence type="predicted"/>
<dbReference type="STRING" id="1121316.SAMN02745207_00761"/>
<keyword evidence="1" id="KW-1133">Transmembrane helix</keyword>
<organism evidence="2 3">
    <name type="scientific">Clostridium grantii DSM 8605</name>
    <dbReference type="NCBI Taxonomy" id="1121316"/>
    <lineage>
        <taxon>Bacteria</taxon>
        <taxon>Bacillati</taxon>
        <taxon>Bacillota</taxon>
        <taxon>Clostridia</taxon>
        <taxon>Eubacteriales</taxon>
        <taxon>Clostridiaceae</taxon>
        <taxon>Clostridium</taxon>
    </lineage>
</organism>
<protein>
    <submittedName>
        <fullName evidence="2">Uncharacterized protein</fullName>
    </submittedName>
</protein>
<evidence type="ECO:0000313" key="3">
    <source>
        <dbReference type="Proteomes" id="UP000184447"/>
    </source>
</evidence>
<dbReference type="RefSeq" id="WP_200801426.1">
    <property type="nucleotide sequence ID" value="NZ_FQXM01000004.1"/>
</dbReference>
<dbReference type="InterPro" id="IPR024064">
    <property type="entry name" value="FdhE-like_sf"/>
</dbReference>
<name>A0A1M5S592_9CLOT</name>
<keyword evidence="1" id="KW-0472">Membrane</keyword>
<gene>
    <name evidence="2" type="ORF">SAMN02745207_00761</name>
</gene>
<sequence>MINTLLIQYITYLHSLVTTLMVIVFGKGFTSLPEEKPTKKEYRKMEVDDLPIFEEPQKLNYKEVLRNYFNEHGKELKPVRSRKGKTATPSSLICPICNAPHNYIYDNNGGGGQYLCKVCSTTFKPNNYRLTVKLKCPHCSKALSKIKERKDFIIHKCKNDDCSYYQHNLNSMTTEEKKLFKKDPQALKVRYLYREFNFDFMPLSKDSPIAPKHSISNFMASSYTIGLILTYYVNYSLSLRKTAAIMYDIHGIKISHQSIKNYADAVSTVVKPLVDNYPYELSESF</sequence>
<evidence type="ECO:0000313" key="2">
    <source>
        <dbReference type="EMBL" id="SHH33661.1"/>
    </source>
</evidence>
<keyword evidence="1" id="KW-0812">Transmembrane</keyword>
<feature type="transmembrane region" description="Helical" evidence="1">
    <location>
        <begin position="6"/>
        <end position="26"/>
    </location>
</feature>
<accession>A0A1M5S592</accession>
<dbReference type="SUPFAM" id="SSF144020">
    <property type="entry name" value="FdhE-like"/>
    <property type="match status" value="1"/>
</dbReference>
<dbReference type="EMBL" id="FQXM01000004">
    <property type="protein sequence ID" value="SHH33661.1"/>
    <property type="molecule type" value="Genomic_DNA"/>
</dbReference>
<dbReference type="Proteomes" id="UP000184447">
    <property type="component" value="Unassembled WGS sequence"/>
</dbReference>
<keyword evidence="3" id="KW-1185">Reference proteome</keyword>
<evidence type="ECO:0000256" key="1">
    <source>
        <dbReference type="SAM" id="Phobius"/>
    </source>
</evidence>